<accession>A0ABQ5GBT7</accession>
<dbReference type="Proteomes" id="UP001151760">
    <property type="component" value="Unassembled WGS sequence"/>
</dbReference>
<evidence type="ECO:0000313" key="2">
    <source>
        <dbReference type="Proteomes" id="UP001151760"/>
    </source>
</evidence>
<name>A0ABQ5GBT7_9ASTR</name>
<proteinExistence type="predicted"/>
<reference evidence="1" key="2">
    <citation type="submission" date="2022-01" db="EMBL/GenBank/DDBJ databases">
        <authorList>
            <person name="Yamashiro T."/>
            <person name="Shiraishi A."/>
            <person name="Satake H."/>
            <person name="Nakayama K."/>
        </authorList>
    </citation>
    <scope>NUCLEOTIDE SEQUENCE</scope>
</reference>
<keyword evidence="2" id="KW-1185">Reference proteome</keyword>
<evidence type="ECO:0000313" key="1">
    <source>
        <dbReference type="EMBL" id="GJT73138.1"/>
    </source>
</evidence>
<sequence>MLGVVPANHLGSESKYSLVLVKYDNVHGIEALLRHLDRLIVGVSRDLRDDSWGYVPRSLFWREDLDRDGERGFELCSSFIEGPPRRLLGLRVADSLTGNLPEAKSADMFTLVKDSIIRASRLGKKVMAHQGKLIHGFEEAGYKGSLNIKRSDLYSPKGALWDLLEKMGGDEIENDWIYEWNGMYDGVFYDIAMKFPGAYHIGNSLHYQDLEWYEALEDRELKDEALRNKAIIEGLISDDESSNDCWKRWKSHEICYHDYDEGEYENETHEEGHELCGIKTREVSVCQIKRYKMIKYSFNNDEEYVAVKEDEYNDLTSTSEEACRAYQEIFRMMDEDGWF</sequence>
<organism evidence="1 2">
    <name type="scientific">Tanacetum coccineum</name>
    <dbReference type="NCBI Taxonomy" id="301880"/>
    <lineage>
        <taxon>Eukaryota</taxon>
        <taxon>Viridiplantae</taxon>
        <taxon>Streptophyta</taxon>
        <taxon>Embryophyta</taxon>
        <taxon>Tracheophyta</taxon>
        <taxon>Spermatophyta</taxon>
        <taxon>Magnoliopsida</taxon>
        <taxon>eudicotyledons</taxon>
        <taxon>Gunneridae</taxon>
        <taxon>Pentapetalae</taxon>
        <taxon>asterids</taxon>
        <taxon>campanulids</taxon>
        <taxon>Asterales</taxon>
        <taxon>Asteraceae</taxon>
        <taxon>Asteroideae</taxon>
        <taxon>Anthemideae</taxon>
        <taxon>Anthemidinae</taxon>
        <taxon>Tanacetum</taxon>
    </lineage>
</organism>
<reference evidence="1" key="1">
    <citation type="journal article" date="2022" name="Int. J. Mol. Sci.">
        <title>Draft Genome of Tanacetum Coccineum: Genomic Comparison of Closely Related Tanacetum-Family Plants.</title>
        <authorList>
            <person name="Yamashiro T."/>
            <person name="Shiraishi A."/>
            <person name="Nakayama K."/>
            <person name="Satake H."/>
        </authorList>
    </citation>
    <scope>NUCLEOTIDE SEQUENCE</scope>
</reference>
<dbReference type="EMBL" id="BQNB010018325">
    <property type="protein sequence ID" value="GJT73138.1"/>
    <property type="molecule type" value="Genomic_DNA"/>
</dbReference>
<comment type="caution">
    <text evidence="1">The sequence shown here is derived from an EMBL/GenBank/DDBJ whole genome shotgun (WGS) entry which is preliminary data.</text>
</comment>
<gene>
    <name evidence="1" type="ORF">Tco_1032424</name>
</gene>
<protein>
    <submittedName>
        <fullName evidence="1">Uncharacterized protein</fullName>
    </submittedName>
</protein>